<dbReference type="InterPro" id="IPR004099">
    <property type="entry name" value="Pyr_nucl-diS_OxRdtase_dimer"/>
</dbReference>
<dbReference type="EMBL" id="CP020557">
    <property type="protein sequence ID" value="ARF67348.1"/>
    <property type="molecule type" value="Genomic_DNA"/>
</dbReference>
<evidence type="ECO:0000256" key="3">
    <source>
        <dbReference type="ARBA" id="ARBA00016961"/>
    </source>
</evidence>
<dbReference type="PANTHER" id="PTHR22912">
    <property type="entry name" value="DISULFIDE OXIDOREDUCTASE"/>
    <property type="match status" value="1"/>
</dbReference>
<evidence type="ECO:0000256" key="5">
    <source>
        <dbReference type="ARBA" id="ARBA00022827"/>
    </source>
</evidence>
<evidence type="ECO:0000256" key="13">
    <source>
        <dbReference type="PIRSR" id="PIRSR000350-4"/>
    </source>
</evidence>
<evidence type="ECO:0000256" key="7">
    <source>
        <dbReference type="ARBA" id="ARBA00023027"/>
    </source>
</evidence>
<dbReference type="GO" id="GO:0004148">
    <property type="term" value="F:dihydrolipoyl dehydrogenase (NADH) activity"/>
    <property type="evidence" value="ECO:0007669"/>
    <property type="project" value="UniProtKB-EC"/>
</dbReference>
<keyword evidence="6 14" id="KW-0560">Oxidoreductase</keyword>
<dbReference type="InterPro" id="IPR023753">
    <property type="entry name" value="FAD/NAD-binding_dom"/>
</dbReference>
<dbReference type="RefSeq" id="WP_023483833.1">
    <property type="nucleotide sequence ID" value="NZ_CP019794.1"/>
</dbReference>
<keyword evidence="5 12" id="KW-0274">FAD</keyword>
<dbReference type="InterPro" id="IPR036188">
    <property type="entry name" value="FAD/NAD-bd_sf"/>
</dbReference>
<evidence type="ECO:0000256" key="10">
    <source>
        <dbReference type="ARBA" id="ARBA00049187"/>
    </source>
</evidence>
<feature type="active site" description="Proton acceptor" evidence="11">
    <location>
        <position position="450"/>
    </location>
</feature>
<comment type="similarity">
    <text evidence="1 14">Belongs to the class-I pyridine nucleotide-disulfide oxidoreductase family.</text>
</comment>
<dbReference type="SUPFAM" id="SSF51905">
    <property type="entry name" value="FAD/NAD(P)-binding domain"/>
    <property type="match status" value="1"/>
</dbReference>
<evidence type="ECO:0000256" key="1">
    <source>
        <dbReference type="ARBA" id="ARBA00007532"/>
    </source>
</evidence>
<dbReference type="EC" id="1.8.1.4" evidence="2 14"/>
<feature type="binding site" evidence="12">
    <location>
        <position position="277"/>
    </location>
    <ligand>
        <name>NAD(+)</name>
        <dbReference type="ChEBI" id="CHEBI:57540"/>
    </ligand>
</feature>
<dbReference type="PRINTS" id="PR00368">
    <property type="entry name" value="FADPNR"/>
</dbReference>
<dbReference type="Gene3D" id="3.50.50.60">
    <property type="entry name" value="FAD/NAD(P)-binding domain"/>
    <property type="match status" value="2"/>
</dbReference>
<comment type="miscellaneous">
    <text evidence="14">The active site is a redox-active disulfide bond.</text>
</comment>
<dbReference type="InterPro" id="IPR016156">
    <property type="entry name" value="FAD/NAD-linked_Rdtase_dimer_sf"/>
</dbReference>
<feature type="binding site" evidence="12">
    <location>
        <begin position="149"/>
        <end position="151"/>
    </location>
    <ligand>
        <name>FAD</name>
        <dbReference type="ChEBI" id="CHEBI:57692"/>
    </ligand>
</feature>
<evidence type="ECO:0000256" key="6">
    <source>
        <dbReference type="ARBA" id="ARBA00023002"/>
    </source>
</evidence>
<gene>
    <name evidence="15" type="ORF">B7C51_05135</name>
</gene>
<comment type="cofactor">
    <cofactor evidence="12 14">
        <name>FAD</name>
        <dbReference type="ChEBI" id="CHEBI:57692"/>
    </cofactor>
    <text evidence="12 14">Binds 1 FAD per subunit.</text>
</comment>
<reference evidence="15 16" key="1">
    <citation type="submission" date="2017-03" db="EMBL/GenBank/DDBJ databases">
        <title>Paenibacillus larvae genome sequencing.</title>
        <authorList>
            <person name="Dingman D.W."/>
        </authorList>
    </citation>
    <scope>NUCLEOTIDE SEQUENCE [LARGE SCALE GENOMIC DNA]</scope>
    <source>
        <strain evidence="15 16">SAG 10367</strain>
    </source>
</reference>
<keyword evidence="9 14" id="KW-0676">Redox-active center</keyword>
<name>A0A1U9YJ58_9BACL</name>
<accession>A0A1U9YJ58</accession>
<dbReference type="GO" id="GO:0006103">
    <property type="term" value="P:2-oxoglutarate metabolic process"/>
    <property type="evidence" value="ECO:0007669"/>
    <property type="project" value="TreeGrafter"/>
</dbReference>
<comment type="catalytic activity">
    <reaction evidence="10 14">
        <text>N(6)-[(R)-dihydrolipoyl]-L-lysyl-[protein] + NAD(+) = N(6)-[(R)-lipoyl]-L-lysyl-[protein] + NADH + H(+)</text>
        <dbReference type="Rhea" id="RHEA:15045"/>
        <dbReference type="Rhea" id="RHEA-COMP:10474"/>
        <dbReference type="Rhea" id="RHEA-COMP:10475"/>
        <dbReference type="ChEBI" id="CHEBI:15378"/>
        <dbReference type="ChEBI" id="CHEBI:57540"/>
        <dbReference type="ChEBI" id="CHEBI:57945"/>
        <dbReference type="ChEBI" id="CHEBI:83099"/>
        <dbReference type="ChEBI" id="CHEBI:83100"/>
        <dbReference type="EC" id="1.8.1.4"/>
    </reaction>
</comment>
<evidence type="ECO:0000313" key="16">
    <source>
        <dbReference type="Proteomes" id="UP000192727"/>
    </source>
</evidence>
<feature type="binding site" evidence="12">
    <location>
        <position position="209"/>
    </location>
    <ligand>
        <name>NAD(+)</name>
        <dbReference type="ChEBI" id="CHEBI:57540"/>
    </ligand>
</feature>
<evidence type="ECO:0000256" key="9">
    <source>
        <dbReference type="ARBA" id="ARBA00023284"/>
    </source>
</evidence>
<dbReference type="GO" id="GO:0050660">
    <property type="term" value="F:flavin adenine dinucleotide binding"/>
    <property type="evidence" value="ECO:0007669"/>
    <property type="project" value="InterPro"/>
</dbReference>
<evidence type="ECO:0000256" key="8">
    <source>
        <dbReference type="ARBA" id="ARBA00023157"/>
    </source>
</evidence>
<dbReference type="InterPro" id="IPR001100">
    <property type="entry name" value="Pyr_nuc-diS_OxRdtase"/>
</dbReference>
<dbReference type="InterPro" id="IPR050151">
    <property type="entry name" value="Class-I_Pyr_Nuc-Dis_Oxidored"/>
</dbReference>
<evidence type="ECO:0000256" key="12">
    <source>
        <dbReference type="PIRSR" id="PIRSR000350-3"/>
    </source>
</evidence>
<feature type="binding site" evidence="12">
    <location>
        <begin position="186"/>
        <end position="193"/>
    </location>
    <ligand>
        <name>NAD(+)</name>
        <dbReference type="ChEBI" id="CHEBI:57540"/>
    </ligand>
</feature>
<evidence type="ECO:0000256" key="2">
    <source>
        <dbReference type="ARBA" id="ARBA00012608"/>
    </source>
</evidence>
<evidence type="ECO:0000313" key="15">
    <source>
        <dbReference type="EMBL" id="ARF67348.1"/>
    </source>
</evidence>
<feature type="binding site" evidence="12">
    <location>
        <position position="56"/>
    </location>
    <ligand>
        <name>FAD</name>
        <dbReference type="ChEBI" id="CHEBI:57692"/>
    </ligand>
</feature>
<keyword evidence="8" id="KW-1015">Disulfide bond</keyword>
<proteinExistence type="inferred from homology"/>
<evidence type="ECO:0000256" key="14">
    <source>
        <dbReference type="RuleBase" id="RU003692"/>
    </source>
</evidence>
<dbReference type="SUPFAM" id="SSF55424">
    <property type="entry name" value="FAD/NAD-linked reductases, dimerisation (C-terminal) domain"/>
    <property type="match status" value="1"/>
</dbReference>
<dbReference type="PRINTS" id="PR00411">
    <property type="entry name" value="PNDRDTASEI"/>
</dbReference>
<dbReference type="FunFam" id="3.30.390.30:FF:000001">
    <property type="entry name" value="Dihydrolipoyl dehydrogenase"/>
    <property type="match status" value="1"/>
</dbReference>
<dbReference type="NCBIfam" id="TIGR01350">
    <property type="entry name" value="lipoamide_DH"/>
    <property type="match status" value="1"/>
</dbReference>
<evidence type="ECO:0000256" key="4">
    <source>
        <dbReference type="ARBA" id="ARBA00022630"/>
    </source>
</evidence>
<dbReference type="PROSITE" id="PS00076">
    <property type="entry name" value="PYRIDINE_REDOX_1"/>
    <property type="match status" value="1"/>
</dbReference>
<feature type="disulfide bond" description="Redox-active" evidence="13">
    <location>
        <begin position="47"/>
        <end position="52"/>
    </location>
</feature>
<dbReference type="Proteomes" id="UP000192727">
    <property type="component" value="Chromosome"/>
</dbReference>
<sequence>MVVGEIAIETDVVVIGGGPGGYTAAIRLGQLGKSVVLVEKDELGGVCLNSGCIPSKALIHAAGLFYDMKTAAKMGVRAEGERIAFDFPAWQEWKSGIVGRLRSGVKQLCAASGVTTVKGIAVFLSADRLGVETESGFETYKFRQAIIATGSRPYLPSFAESGNPRILTSTDVLDWRQLPDSLAIVGSGYIGIELGMALAKLGCRVTLLEREGRILPLVDAGLSEEVMRRAHKLGITIKTSAAVRIAVAHEDHVELHVESQQNGEEVIVSDKVLVTIGRTPNTEEIGLSQAGVIMDECGYVKVDAECRTNISHIFAIGDITPGPALAHRAAKQGTVAAEVIGGLPSAMDSPYVPYVIFSDPQVAGVGLTSEEAKRQGIKVKTGRFPFRANGYALAAGKTEGFTEAVVDADSHLLLGMHAVGADASNLISQGVLALELSAKAEDLALAVHPHPTLSEGWLEAAAAALGHAIHIVNERRQGHD</sequence>
<keyword evidence="7 12" id="KW-0520">NAD</keyword>
<evidence type="ECO:0000256" key="11">
    <source>
        <dbReference type="PIRSR" id="PIRSR000350-2"/>
    </source>
</evidence>
<dbReference type="InterPro" id="IPR006258">
    <property type="entry name" value="Lipoamide_DH"/>
</dbReference>
<keyword evidence="12" id="KW-0547">Nucleotide-binding</keyword>
<dbReference type="InterPro" id="IPR012999">
    <property type="entry name" value="Pyr_OxRdtase_I_AS"/>
</dbReference>
<dbReference type="PANTHER" id="PTHR22912:SF160">
    <property type="entry name" value="DIHYDROLIPOYL DEHYDROGENASE"/>
    <property type="match status" value="1"/>
</dbReference>
<dbReference type="PIRSF" id="PIRSF000350">
    <property type="entry name" value="Mercury_reductase_MerA"/>
    <property type="match status" value="1"/>
</dbReference>
<feature type="binding site" evidence="12">
    <location>
        <position position="318"/>
    </location>
    <ligand>
        <name>FAD</name>
        <dbReference type="ChEBI" id="CHEBI:57692"/>
    </ligand>
</feature>
<dbReference type="Pfam" id="PF07992">
    <property type="entry name" value="Pyr_redox_2"/>
    <property type="match status" value="1"/>
</dbReference>
<dbReference type="Gene3D" id="3.30.390.30">
    <property type="match status" value="1"/>
</dbReference>
<dbReference type="AlphaFoldDB" id="A0A1U9YJ58"/>
<protein>
    <recommendedName>
        <fullName evidence="3 14">Dihydrolipoyl dehydrogenase</fullName>
        <ecNumber evidence="2 14">1.8.1.4</ecNumber>
    </recommendedName>
</protein>
<dbReference type="GeneID" id="64219821"/>
<dbReference type="Pfam" id="PF02852">
    <property type="entry name" value="Pyr_redox_dim"/>
    <property type="match status" value="1"/>
</dbReference>
<keyword evidence="4 14" id="KW-0285">Flavoprotein</keyword>
<organism evidence="15 16">
    <name type="scientific">Paenibacillus larvae subsp. pulvifaciens</name>
    <dbReference type="NCBI Taxonomy" id="1477"/>
    <lineage>
        <taxon>Bacteria</taxon>
        <taxon>Bacillati</taxon>
        <taxon>Bacillota</taxon>
        <taxon>Bacilli</taxon>
        <taxon>Bacillales</taxon>
        <taxon>Paenibacillaceae</taxon>
        <taxon>Paenibacillus</taxon>
    </lineage>
</organism>